<dbReference type="Proteomes" id="UP001172386">
    <property type="component" value="Unassembled WGS sequence"/>
</dbReference>
<reference evidence="1" key="1">
    <citation type="submission" date="2022-10" db="EMBL/GenBank/DDBJ databases">
        <title>Culturing micro-colonial fungi from biological soil crusts in the Mojave desert and describing Neophaeococcomyces mojavensis, and introducing the new genera and species Taxawa tesnikishii.</title>
        <authorList>
            <person name="Kurbessoian T."/>
            <person name="Stajich J.E."/>
        </authorList>
    </citation>
    <scope>NUCLEOTIDE SEQUENCE</scope>
    <source>
        <strain evidence="1">JES_112</strain>
    </source>
</reference>
<sequence length="95" mass="10853">MTIKTTSPIQLDYQLVSRGQSQKVSGGNTWARDTYGRRYLVRTPNSSYDDILSGYAKNEAWGRYSAVLDPRAQAQATQQLAAQNIVYYDWAYHKK</sequence>
<keyword evidence="2" id="KW-1185">Reference proteome</keyword>
<gene>
    <name evidence="1" type="ORF">H2198_002871</name>
</gene>
<dbReference type="EMBL" id="JAPDRQ010000036">
    <property type="protein sequence ID" value="KAJ9659802.1"/>
    <property type="molecule type" value="Genomic_DNA"/>
</dbReference>
<proteinExistence type="predicted"/>
<organism evidence="1 2">
    <name type="scientific">Neophaeococcomyces mojaviensis</name>
    <dbReference type="NCBI Taxonomy" id="3383035"/>
    <lineage>
        <taxon>Eukaryota</taxon>
        <taxon>Fungi</taxon>
        <taxon>Dikarya</taxon>
        <taxon>Ascomycota</taxon>
        <taxon>Pezizomycotina</taxon>
        <taxon>Eurotiomycetes</taxon>
        <taxon>Chaetothyriomycetidae</taxon>
        <taxon>Chaetothyriales</taxon>
        <taxon>Chaetothyriales incertae sedis</taxon>
        <taxon>Neophaeococcomyces</taxon>
    </lineage>
</organism>
<protein>
    <submittedName>
        <fullName evidence="1">Uncharacterized protein</fullName>
    </submittedName>
</protein>
<evidence type="ECO:0000313" key="1">
    <source>
        <dbReference type="EMBL" id="KAJ9659802.1"/>
    </source>
</evidence>
<comment type="caution">
    <text evidence="1">The sequence shown here is derived from an EMBL/GenBank/DDBJ whole genome shotgun (WGS) entry which is preliminary data.</text>
</comment>
<evidence type="ECO:0000313" key="2">
    <source>
        <dbReference type="Proteomes" id="UP001172386"/>
    </source>
</evidence>
<name>A0ACC3ACQ7_9EURO</name>
<accession>A0ACC3ACQ7</accession>